<reference evidence="1 2" key="1">
    <citation type="journal article" date="2011" name="J. Bacteriol.">
        <title>Genome sequence of Methyloversatilis universalis FAM5T, a methylotrophic representative of the order Rhodocyclales.</title>
        <authorList>
            <person name="Kittichotirat W."/>
            <person name="Good N.M."/>
            <person name="Hall R."/>
            <person name="Bringel F."/>
            <person name="Lajus A."/>
            <person name="Medigue C."/>
            <person name="Smalley N.E."/>
            <person name="Beck D."/>
            <person name="Bumgarner R."/>
            <person name="Vuilleumier S."/>
            <person name="Kalyuzhnaya M.G."/>
        </authorList>
    </citation>
    <scope>NUCLEOTIDE SEQUENCE [LARGE SCALE GENOMIC DNA]</scope>
    <source>
        <strain evidence="2">ATCC BAA-1314 / JCM 13912 / FAM5</strain>
    </source>
</reference>
<sequence>MQRNLMDLFVNLFVSIYRYRCGSMSCIWEGKVRARRMR</sequence>
<proteinExistence type="predicted"/>
<dbReference type="EMBL" id="AFHG01000036">
    <property type="protein sequence ID" value="EGK72388.1"/>
    <property type="molecule type" value="Genomic_DNA"/>
</dbReference>
<evidence type="ECO:0000313" key="1">
    <source>
        <dbReference type="EMBL" id="EGK72388.1"/>
    </source>
</evidence>
<accession>F5RA72</accession>
<dbReference type="STRING" id="1000565.METUNv1_01152"/>
<dbReference type="Proteomes" id="UP000005019">
    <property type="component" value="Unassembled WGS sequence"/>
</dbReference>
<organism evidence="1 2">
    <name type="scientific">Methyloversatilis universalis (strain ATCC BAA-1314 / DSM 25237 / JCM 13912 / CCUG 52030 / FAM5)</name>
    <dbReference type="NCBI Taxonomy" id="1000565"/>
    <lineage>
        <taxon>Bacteria</taxon>
        <taxon>Pseudomonadati</taxon>
        <taxon>Pseudomonadota</taxon>
        <taxon>Betaproteobacteria</taxon>
        <taxon>Nitrosomonadales</taxon>
        <taxon>Sterolibacteriaceae</taxon>
        <taxon>Methyloversatilis</taxon>
    </lineage>
</organism>
<dbReference type="AlphaFoldDB" id="F5RA72"/>
<protein>
    <submittedName>
        <fullName evidence="1">Uncharacterized protein</fullName>
    </submittedName>
</protein>
<evidence type="ECO:0000313" key="2">
    <source>
        <dbReference type="Proteomes" id="UP000005019"/>
    </source>
</evidence>
<comment type="caution">
    <text evidence="1">The sequence shown here is derived from an EMBL/GenBank/DDBJ whole genome shotgun (WGS) entry which is preliminary data.</text>
</comment>
<name>F5RA72_METUF</name>
<keyword evidence="2" id="KW-1185">Reference proteome</keyword>
<gene>
    <name evidence="1" type="ORF">METUNv1_01152</name>
</gene>